<dbReference type="Gene3D" id="1.25.40.10">
    <property type="entry name" value="Tetratricopeptide repeat domain"/>
    <property type="match status" value="4"/>
</dbReference>
<dbReference type="FunFam" id="1.25.40.10:FF:000125">
    <property type="entry name" value="Pentatricopeptide repeat-containing protein"/>
    <property type="match status" value="1"/>
</dbReference>
<accession>A0A7J7CJT5</accession>
<dbReference type="InterPro" id="IPR002885">
    <property type="entry name" value="PPR_rpt"/>
</dbReference>
<comment type="caution">
    <text evidence="4">The sequence shown here is derived from an EMBL/GenBank/DDBJ whole genome shotgun (WGS) entry which is preliminary data.</text>
</comment>
<gene>
    <name evidence="4" type="ORF">HS088_TW16G00713</name>
</gene>
<dbReference type="OrthoDB" id="185373at2759"/>
<reference evidence="4 5" key="1">
    <citation type="journal article" date="2020" name="Nat. Commun.">
        <title>Genome of Tripterygium wilfordii and identification of cytochrome P450 involved in triptolide biosynthesis.</title>
        <authorList>
            <person name="Tu L."/>
            <person name="Su P."/>
            <person name="Zhang Z."/>
            <person name="Gao L."/>
            <person name="Wang J."/>
            <person name="Hu T."/>
            <person name="Zhou J."/>
            <person name="Zhang Y."/>
            <person name="Zhao Y."/>
            <person name="Liu Y."/>
            <person name="Song Y."/>
            <person name="Tong Y."/>
            <person name="Lu Y."/>
            <person name="Yang J."/>
            <person name="Xu C."/>
            <person name="Jia M."/>
            <person name="Peters R.J."/>
            <person name="Huang L."/>
            <person name="Gao W."/>
        </authorList>
    </citation>
    <scope>NUCLEOTIDE SEQUENCE [LARGE SCALE GENOMIC DNA]</scope>
    <source>
        <strain evidence="5">cv. XIE 37</strain>
        <tissue evidence="4">Leaf</tissue>
    </source>
</reference>
<dbReference type="Pfam" id="PF13041">
    <property type="entry name" value="PPR_2"/>
    <property type="match status" value="2"/>
</dbReference>
<proteinExistence type="predicted"/>
<dbReference type="AlphaFoldDB" id="A0A7J7CJT5"/>
<dbReference type="InterPro" id="IPR011990">
    <property type="entry name" value="TPR-like_helical_dom_sf"/>
</dbReference>
<dbReference type="PANTHER" id="PTHR47926">
    <property type="entry name" value="PENTATRICOPEPTIDE REPEAT-CONTAINING PROTEIN"/>
    <property type="match status" value="1"/>
</dbReference>
<dbReference type="GO" id="GO:0003723">
    <property type="term" value="F:RNA binding"/>
    <property type="evidence" value="ECO:0007669"/>
    <property type="project" value="InterPro"/>
</dbReference>
<dbReference type="FunFam" id="1.25.40.10:FF:000470">
    <property type="entry name" value="Pentatricopeptide repeat-containing protein At5g66520"/>
    <property type="match status" value="1"/>
</dbReference>
<dbReference type="Proteomes" id="UP000593562">
    <property type="component" value="Unassembled WGS sequence"/>
</dbReference>
<dbReference type="InterPro" id="IPR046848">
    <property type="entry name" value="E_motif"/>
</dbReference>
<dbReference type="PANTHER" id="PTHR47926:SF485">
    <property type="entry name" value="REPEAT-LIKE SUPERFAMILY PROTEIN, PUTATIVE-RELATED"/>
    <property type="match status" value="1"/>
</dbReference>
<evidence type="ECO:0000313" key="5">
    <source>
        <dbReference type="Proteomes" id="UP000593562"/>
    </source>
</evidence>
<dbReference type="GO" id="GO:0009451">
    <property type="term" value="P:RNA modification"/>
    <property type="evidence" value="ECO:0007669"/>
    <property type="project" value="InterPro"/>
</dbReference>
<sequence>MTVRPLKQSSVFLDKFIKSQLNLSKPSPKLWHYKQIDDQYIDDKGWPILNLNHPILRRLESCRNIRQFNEVQSQSMFLGLFQHPLIASRLLKKLCTSLNSVSLAVSLYDNLEEPDSFMCNTIMRSFVNSDDPFGALSFYYEKMMAKWVSPNHYTFPLLVKVCAQIGSLAEGQKAHAWIMKLGFEFDLFVRNSLMHFYPVFGKIEDASMLFEEAYVLDLVSWNTMIDGYVKNGDLKSACKIFDEMPQRDVFTWNSMLSGYVEIADMEFAKELFDKVPCRDVVSWNCIIDGYARIGNVLVARQYFDWMPLRNVTSWNTMLALYVRCKDYLTCLKLFDKMIEGDARPNEASFLSVLTACSKLGRLDIGEWVHSYIKCNQIELDLLLSTALLTMYAKCGSMELARDIFDQMPERSTISWNSMIMGYGIHGNGGKALETFTKMVKGGHFPNDATFVCVLTACTHAGMVLEGWWYFNIMQRVYKIEPKVEHYGCMVDLLAKAGLMKNSEEFISKMPMDAGPVPWGALLSACSTHSNSELGEIVAKRLIDLEPNDSGPYVMLSNIYAANGKWDDVENVRKIMKEKELQKEAGSSMVQLRELRSESSKSDDSLHKRNMMYSMLGEIGAWMKSSSSELDTFKSFS</sequence>
<dbReference type="InParanoid" id="A0A7J7CJT5"/>
<dbReference type="EMBL" id="JAAARO010000016">
    <property type="protein sequence ID" value="KAF5734266.1"/>
    <property type="molecule type" value="Genomic_DNA"/>
</dbReference>
<feature type="repeat" description="PPR" evidence="2">
    <location>
        <begin position="279"/>
        <end position="309"/>
    </location>
</feature>
<protein>
    <submittedName>
        <fullName evidence="4">Pentatricopeptide repeat-containing protein</fullName>
    </submittedName>
</protein>
<name>A0A7J7CJT5_TRIWF</name>
<feature type="repeat" description="PPR" evidence="2">
    <location>
        <begin position="217"/>
        <end position="251"/>
    </location>
</feature>
<dbReference type="Pfam" id="PF01535">
    <property type="entry name" value="PPR"/>
    <property type="match status" value="5"/>
</dbReference>
<dbReference type="FunFam" id="1.25.40.10:FF:000927">
    <property type="entry name" value="Pentatricopeptide repeat-containing protein"/>
    <property type="match status" value="1"/>
</dbReference>
<dbReference type="PROSITE" id="PS51375">
    <property type="entry name" value="PPR"/>
    <property type="match status" value="4"/>
</dbReference>
<dbReference type="GO" id="GO:0048731">
    <property type="term" value="P:system development"/>
    <property type="evidence" value="ECO:0007669"/>
    <property type="project" value="UniProtKB-ARBA"/>
</dbReference>
<feature type="repeat" description="PPR" evidence="2">
    <location>
        <begin position="411"/>
        <end position="445"/>
    </location>
</feature>
<evidence type="ECO:0000313" key="4">
    <source>
        <dbReference type="EMBL" id="KAF5734266.1"/>
    </source>
</evidence>
<evidence type="ECO:0000256" key="3">
    <source>
        <dbReference type="SAM" id="MobiDB-lite"/>
    </source>
</evidence>
<feature type="region of interest" description="Disordered" evidence="3">
    <location>
        <begin position="585"/>
        <end position="605"/>
    </location>
</feature>
<feature type="repeat" description="PPR" evidence="2">
    <location>
        <begin position="310"/>
        <end position="344"/>
    </location>
</feature>
<evidence type="ECO:0000256" key="2">
    <source>
        <dbReference type="PROSITE-ProRule" id="PRU00708"/>
    </source>
</evidence>
<organism evidence="4 5">
    <name type="scientific">Tripterygium wilfordii</name>
    <name type="common">Thunder God vine</name>
    <dbReference type="NCBI Taxonomy" id="458696"/>
    <lineage>
        <taxon>Eukaryota</taxon>
        <taxon>Viridiplantae</taxon>
        <taxon>Streptophyta</taxon>
        <taxon>Embryophyta</taxon>
        <taxon>Tracheophyta</taxon>
        <taxon>Spermatophyta</taxon>
        <taxon>Magnoliopsida</taxon>
        <taxon>eudicotyledons</taxon>
        <taxon>Gunneridae</taxon>
        <taxon>Pentapetalae</taxon>
        <taxon>rosids</taxon>
        <taxon>fabids</taxon>
        <taxon>Celastrales</taxon>
        <taxon>Celastraceae</taxon>
        <taxon>Tripterygium</taxon>
    </lineage>
</organism>
<keyword evidence="5" id="KW-1185">Reference proteome</keyword>
<evidence type="ECO:0000256" key="1">
    <source>
        <dbReference type="ARBA" id="ARBA00022737"/>
    </source>
</evidence>
<keyword evidence="1" id="KW-0677">Repeat</keyword>
<feature type="compositionally biased region" description="Basic and acidic residues" evidence="3">
    <location>
        <begin position="592"/>
        <end position="605"/>
    </location>
</feature>
<dbReference type="NCBIfam" id="TIGR00756">
    <property type="entry name" value="PPR"/>
    <property type="match status" value="5"/>
</dbReference>
<dbReference type="InterPro" id="IPR046960">
    <property type="entry name" value="PPR_At4g14850-like_plant"/>
</dbReference>
<dbReference type="Pfam" id="PF20431">
    <property type="entry name" value="E_motif"/>
    <property type="match status" value="1"/>
</dbReference>